<dbReference type="Gene3D" id="3.40.190.10">
    <property type="entry name" value="Periplasmic binding protein-like II"/>
    <property type="match status" value="2"/>
</dbReference>
<dbReference type="PANTHER" id="PTHR35936">
    <property type="entry name" value="MEMBRANE-BOUND LYTIC MUREIN TRANSGLYCOSYLASE F"/>
    <property type="match status" value="1"/>
</dbReference>
<dbReference type="PANTHER" id="PTHR35936:SF19">
    <property type="entry name" value="AMINO-ACID-BINDING PROTEIN YXEM-RELATED"/>
    <property type="match status" value="1"/>
</dbReference>
<evidence type="ECO:0000256" key="3">
    <source>
        <dbReference type="SAM" id="SignalP"/>
    </source>
</evidence>
<dbReference type="SMART" id="SM00062">
    <property type="entry name" value="PBPb"/>
    <property type="match status" value="1"/>
</dbReference>
<feature type="chain" id="PRO_5032626613" description="Solute-binding protein family 3/N-terminal domain-containing protein" evidence="3">
    <location>
        <begin position="21"/>
        <end position="256"/>
    </location>
</feature>
<dbReference type="Proteomes" id="UP000464524">
    <property type="component" value="Chromosome"/>
</dbReference>
<accession>A0A857JKG9</accession>
<dbReference type="Pfam" id="PF00497">
    <property type="entry name" value="SBP_bac_3"/>
    <property type="match status" value="1"/>
</dbReference>
<dbReference type="AlphaFoldDB" id="A0A857JKG9"/>
<evidence type="ECO:0000256" key="2">
    <source>
        <dbReference type="ARBA" id="ARBA00022729"/>
    </source>
</evidence>
<evidence type="ECO:0000256" key="1">
    <source>
        <dbReference type="ARBA" id="ARBA00010333"/>
    </source>
</evidence>
<sequence length="256" mass="28402">MLKALFALLLISSLYLPVLAQVTSANNITLKVGVPAFAPFAYINESSEMSGVMVRYLNLLTEDTGFEFELVLQPYARVLAGVKSGELDIALIFKNVQLEGHADFIGPVSNSNVIVLPQAAVNLQTYDQLILLGRIAVVRSASFSKTFDEDTNLQKFSVKDYKQGINLLRMGRVDAVVGSEAGIEYNLGELGLDIGDFGQPYILAQKENWLHFSKKSKHRTLINQLKRSVAKHYQDGLMYQLYKEEFPTGKATSSFP</sequence>
<dbReference type="OrthoDB" id="370676at2"/>
<proteinExistence type="inferred from homology"/>
<feature type="domain" description="Solute-binding protein family 3/N-terminal" evidence="4">
    <location>
        <begin position="29"/>
        <end position="249"/>
    </location>
</feature>
<name>A0A857JKG9_9ALTE</name>
<organism evidence="5 6">
    <name type="scientific">Paraglaciecola mesophila</name>
    <dbReference type="NCBI Taxonomy" id="197222"/>
    <lineage>
        <taxon>Bacteria</taxon>
        <taxon>Pseudomonadati</taxon>
        <taxon>Pseudomonadota</taxon>
        <taxon>Gammaproteobacteria</taxon>
        <taxon>Alteromonadales</taxon>
        <taxon>Alteromonadaceae</taxon>
        <taxon>Paraglaciecola</taxon>
    </lineage>
</organism>
<evidence type="ECO:0000259" key="4">
    <source>
        <dbReference type="SMART" id="SM00062"/>
    </source>
</evidence>
<dbReference type="EMBL" id="CP047656">
    <property type="protein sequence ID" value="QHJ12056.1"/>
    <property type="molecule type" value="Genomic_DNA"/>
</dbReference>
<evidence type="ECO:0000313" key="6">
    <source>
        <dbReference type="Proteomes" id="UP000464524"/>
    </source>
</evidence>
<dbReference type="SUPFAM" id="SSF53850">
    <property type="entry name" value="Periplasmic binding protein-like II"/>
    <property type="match status" value="1"/>
</dbReference>
<keyword evidence="2 3" id="KW-0732">Signal</keyword>
<feature type="signal peptide" evidence="3">
    <location>
        <begin position="1"/>
        <end position="20"/>
    </location>
</feature>
<comment type="similarity">
    <text evidence="1">Belongs to the bacterial solute-binding protein 3 family.</text>
</comment>
<dbReference type="KEGG" id="pmes:FX988_02298"/>
<gene>
    <name evidence="5" type="ORF">FX988_02298</name>
</gene>
<evidence type="ECO:0000313" key="5">
    <source>
        <dbReference type="EMBL" id="QHJ12056.1"/>
    </source>
</evidence>
<protein>
    <recommendedName>
        <fullName evidence="4">Solute-binding protein family 3/N-terminal domain-containing protein</fullName>
    </recommendedName>
</protein>
<dbReference type="RefSeq" id="WP_160179942.1">
    <property type="nucleotide sequence ID" value="NZ_CP047656.1"/>
</dbReference>
<dbReference type="InterPro" id="IPR001638">
    <property type="entry name" value="Solute-binding_3/MltF_N"/>
</dbReference>
<reference evidence="5 6" key="1">
    <citation type="submission" date="2019-12" db="EMBL/GenBank/DDBJ databases">
        <title>Genome sequencing and assembly of endphytes of Porphyra tenera.</title>
        <authorList>
            <person name="Park J.M."/>
            <person name="Shin R."/>
            <person name="Jo S.H."/>
        </authorList>
    </citation>
    <scope>NUCLEOTIDE SEQUENCE [LARGE SCALE GENOMIC DNA]</scope>
    <source>
        <strain evidence="5 6">GPM4</strain>
    </source>
</reference>
<keyword evidence="6" id="KW-1185">Reference proteome</keyword>